<dbReference type="InterPro" id="IPR044256">
    <property type="entry name" value="HCF244-like"/>
</dbReference>
<dbReference type="GO" id="GO:0009523">
    <property type="term" value="C:photosystem II"/>
    <property type="evidence" value="ECO:0007669"/>
    <property type="project" value="UniProtKB-KW"/>
</dbReference>
<dbReference type="InterPro" id="IPR016040">
    <property type="entry name" value="NAD(P)-bd_dom"/>
</dbReference>
<evidence type="ECO:0000313" key="5">
    <source>
        <dbReference type="Proteomes" id="UP000339690"/>
    </source>
</evidence>
<proteinExistence type="predicted"/>
<dbReference type="GO" id="GO:0015979">
    <property type="term" value="P:photosynthesis"/>
    <property type="evidence" value="ECO:0007669"/>
    <property type="project" value="UniProtKB-KW"/>
</dbReference>
<dbReference type="Gene3D" id="3.40.50.720">
    <property type="entry name" value="NAD(P)-binding Rossmann-like Domain"/>
    <property type="match status" value="1"/>
</dbReference>
<dbReference type="PANTHER" id="PTHR47128:SF2">
    <property type="entry name" value="PROTEIN HIGH CHLOROPHYLL FLUORESCENCE PHENOTYPE 244, CHLOROPLASTIC"/>
    <property type="match status" value="1"/>
</dbReference>
<evidence type="ECO:0000259" key="3">
    <source>
        <dbReference type="Pfam" id="PF13460"/>
    </source>
</evidence>
<dbReference type="RefSeq" id="WP_153792711.1">
    <property type="nucleotide sequence ID" value="NZ_CP045915.1"/>
</dbReference>
<dbReference type="CDD" id="cd05243">
    <property type="entry name" value="SDR_a5"/>
    <property type="match status" value="1"/>
</dbReference>
<dbReference type="SUPFAM" id="SSF51735">
    <property type="entry name" value="NAD(P)-binding Rossmann-fold domains"/>
    <property type="match status" value="1"/>
</dbReference>
<feature type="domain" description="NAD(P)-binding" evidence="3">
    <location>
        <begin position="11"/>
        <end position="196"/>
    </location>
</feature>
<sequence length="290" mass="32356">MNKKPSVLLVGATGYLGSFLLKELVNQNFSVKVVVRNPQKLPQVENRPYEVIEGEVTKPSTIKNCCKDVDVVISTVGITRQKDGLTYMDVDYQANVNVLEEAKQSSVKKFIYVSVLKGDKKRDVKICAAKEKFVDELSQSGLDYTIIRPNGFFSDMTDFYQMAKRGRVYLFGDGQGKMNPIHGEDLAEVCVSAIDKSVLEIKVGGPEVLTLNEIAHLAFSALNKKPKITYIPDWIRLAILKLAKTFTSSKTYGPIEFFLTFMGLDNMTAPKHGQHTLEEYFNQGAGANRP</sequence>
<keyword evidence="2" id="KW-0604">Photosystem II</keyword>
<organism evidence="4 5">
    <name type="scientific">Gracilibacillus salitolerans</name>
    <dbReference type="NCBI Taxonomy" id="2663022"/>
    <lineage>
        <taxon>Bacteria</taxon>
        <taxon>Bacillati</taxon>
        <taxon>Bacillota</taxon>
        <taxon>Bacilli</taxon>
        <taxon>Bacillales</taxon>
        <taxon>Bacillaceae</taxon>
        <taxon>Gracilibacillus</taxon>
    </lineage>
</organism>
<evidence type="ECO:0000313" key="4">
    <source>
        <dbReference type="EMBL" id="QGH36677.1"/>
    </source>
</evidence>
<reference evidence="4 5" key="1">
    <citation type="submission" date="2019-11" db="EMBL/GenBank/DDBJ databases">
        <title>Gracilibacillus salitolerans sp. nov., a moderate halophile isolated from a saline soil in northwest China.</title>
        <authorList>
            <person name="Gan L."/>
        </authorList>
    </citation>
    <scope>NUCLEOTIDE SEQUENCE [LARGE SCALE GENOMIC DNA]</scope>
    <source>
        <strain evidence="4 5">SCU50</strain>
    </source>
</reference>
<evidence type="ECO:0000256" key="1">
    <source>
        <dbReference type="ARBA" id="ARBA00022531"/>
    </source>
</evidence>
<name>A0A5Q2TRF6_9BACI</name>
<dbReference type="Pfam" id="PF13460">
    <property type="entry name" value="NAD_binding_10"/>
    <property type="match status" value="1"/>
</dbReference>
<keyword evidence="5" id="KW-1185">Reference proteome</keyword>
<dbReference type="AlphaFoldDB" id="A0A5Q2TRF6"/>
<dbReference type="PANTHER" id="PTHR47128">
    <property type="match status" value="1"/>
</dbReference>
<protein>
    <submittedName>
        <fullName evidence="4">NAD(P)H-binding protein</fullName>
    </submittedName>
</protein>
<gene>
    <name evidence="4" type="ORF">GI584_22615</name>
</gene>
<evidence type="ECO:0000256" key="2">
    <source>
        <dbReference type="ARBA" id="ARBA00023276"/>
    </source>
</evidence>
<accession>A0A5Q2TRF6</accession>
<keyword evidence="1" id="KW-0602">Photosynthesis</keyword>
<dbReference type="Proteomes" id="UP000339690">
    <property type="component" value="Chromosome"/>
</dbReference>
<dbReference type="KEGG" id="grc:GI584_22615"/>
<dbReference type="EMBL" id="CP045915">
    <property type="protein sequence ID" value="QGH36677.1"/>
    <property type="molecule type" value="Genomic_DNA"/>
</dbReference>
<dbReference type="InterPro" id="IPR036291">
    <property type="entry name" value="NAD(P)-bd_dom_sf"/>
</dbReference>